<sequence length="31" mass="3452">MCVASYVVWLNGETKMAATRIEVPDNTKPKV</sequence>
<dbReference type="EMBL" id="GBXM01069994">
    <property type="protein sequence ID" value="JAH38583.1"/>
    <property type="molecule type" value="Transcribed_RNA"/>
</dbReference>
<proteinExistence type="predicted"/>
<dbReference type="AlphaFoldDB" id="A0A0E9SDI1"/>
<organism evidence="1">
    <name type="scientific">Anguilla anguilla</name>
    <name type="common">European freshwater eel</name>
    <name type="synonym">Muraena anguilla</name>
    <dbReference type="NCBI Taxonomy" id="7936"/>
    <lineage>
        <taxon>Eukaryota</taxon>
        <taxon>Metazoa</taxon>
        <taxon>Chordata</taxon>
        <taxon>Craniata</taxon>
        <taxon>Vertebrata</taxon>
        <taxon>Euteleostomi</taxon>
        <taxon>Actinopterygii</taxon>
        <taxon>Neopterygii</taxon>
        <taxon>Teleostei</taxon>
        <taxon>Anguilliformes</taxon>
        <taxon>Anguillidae</taxon>
        <taxon>Anguilla</taxon>
    </lineage>
</organism>
<reference evidence="1" key="2">
    <citation type="journal article" date="2015" name="Fish Shellfish Immunol.">
        <title>Early steps in the European eel (Anguilla anguilla)-Vibrio vulnificus interaction in the gills: Role of the RtxA13 toxin.</title>
        <authorList>
            <person name="Callol A."/>
            <person name="Pajuelo D."/>
            <person name="Ebbesson L."/>
            <person name="Teles M."/>
            <person name="MacKenzie S."/>
            <person name="Amaro C."/>
        </authorList>
    </citation>
    <scope>NUCLEOTIDE SEQUENCE</scope>
</reference>
<reference evidence="1" key="1">
    <citation type="submission" date="2014-11" db="EMBL/GenBank/DDBJ databases">
        <authorList>
            <person name="Amaro Gonzalez C."/>
        </authorList>
    </citation>
    <scope>NUCLEOTIDE SEQUENCE</scope>
</reference>
<protein>
    <submittedName>
        <fullName evidence="1">Uncharacterized protein</fullName>
    </submittedName>
</protein>
<accession>A0A0E9SDI1</accession>
<evidence type="ECO:0000313" key="1">
    <source>
        <dbReference type="EMBL" id="JAH38583.1"/>
    </source>
</evidence>
<name>A0A0E9SDI1_ANGAN</name>